<accession>A0A0C3GQF1</accession>
<dbReference type="InParanoid" id="A0A0C3GQF1"/>
<organism evidence="3 4">
    <name type="scientific">Oidiodendron maius (strain Zn)</name>
    <dbReference type="NCBI Taxonomy" id="913774"/>
    <lineage>
        <taxon>Eukaryota</taxon>
        <taxon>Fungi</taxon>
        <taxon>Dikarya</taxon>
        <taxon>Ascomycota</taxon>
        <taxon>Pezizomycotina</taxon>
        <taxon>Leotiomycetes</taxon>
        <taxon>Leotiomycetes incertae sedis</taxon>
        <taxon>Myxotrichaceae</taxon>
        <taxon>Oidiodendron</taxon>
    </lineage>
</organism>
<evidence type="ECO:0000256" key="1">
    <source>
        <dbReference type="SAM" id="Coils"/>
    </source>
</evidence>
<keyword evidence="1" id="KW-0175">Coiled coil</keyword>
<dbReference type="OrthoDB" id="3559915at2759"/>
<dbReference type="AlphaFoldDB" id="A0A0C3GQF1"/>
<feature type="coiled-coil region" evidence="1">
    <location>
        <begin position="147"/>
        <end position="174"/>
    </location>
</feature>
<dbReference type="HOGENOM" id="CLU_479041_0_0_1"/>
<sequence length="569" mass="63013">MDLIQEPADNAASASPSTSSHPHDEPLSNSPTDESPTETTDVSATNQSNNEVALYEDAPPVEPSATDCIEVITASLSSNEHTNVPRSVLDGSGNSLESVLKALKTQDTDRIADSSVPGTCAVLIDTDPIIFARIITSIGKNCVESSLTSLASAIKIEKESLQEYERNKLNQIREGRKQMNLFSAARTKREEQYREEEKRLPKETEMAIARLSIREIADRDLKDILSEPEELMGEFKEEDEFKNLIKEIDKGNASDTKKRGRASVKETYYWPIIQWGAKKIGPLPESSGRKTGVTAQEKDAAKKLVIALGYGSSRDSILKARSYLKLLSDLREAGVTLLLLYRTKEFKTHFLRHPNEHLRPSPQADADFSGRCDLADQDILHRLHIPQAVIWKDDLSEWADSAEKGNYLAAQSVEAVSGKSNESVLRHGIKGDIDGNKSIYVSMIPYEGISGKKTFGGKTPSTKLVTVSPLVSVSPGDFLGIFPGRLRYTDEKSPGAIQGPVQGLWLDRSVVKGKLHWMKVAKPGEQTNVCLVWEGVNEVKGEKTFCQYWRILVLATRHIMPFDRLVRPA</sequence>
<protein>
    <submittedName>
        <fullName evidence="3">Uncharacterized protein</fullName>
    </submittedName>
</protein>
<feature type="compositionally biased region" description="Low complexity" evidence="2">
    <location>
        <begin position="11"/>
        <end position="20"/>
    </location>
</feature>
<reference evidence="4" key="2">
    <citation type="submission" date="2015-01" db="EMBL/GenBank/DDBJ databases">
        <title>Evolutionary Origins and Diversification of the Mycorrhizal Mutualists.</title>
        <authorList>
            <consortium name="DOE Joint Genome Institute"/>
            <consortium name="Mycorrhizal Genomics Consortium"/>
            <person name="Kohler A."/>
            <person name="Kuo A."/>
            <person name="Nagy L.G."/>
            <person name="Floudas D."/>
            <person name="Copeland A."/>
            <person name="Barry K.W."/>
            <person name="Cichocki N."/>
            <person name="Veneault-Fourrey C."/>
            <person name="LaButti K."/>
            <person name="Lindquist E.A."/>
            <person name="Lipzen A."/>
            <person name="Lundell T."/>
            <person name="Morin E."/>
            <person name="Murat C."/>
            <person name="Riley R."/>
            <person name="Ohm R."/>
            <person name="Sun H."/>
            <person name="Tunlid A."/>
            <person name="Henrissat B."/>
            <person name="Grigoriev I.V."/>
            <person name="Hibbett D.S."/>
            <person name="Martin F."/>
        </authorList>
    </citation>
    <scope>NUCLEOTIDE SEQUENCE [LARGE SCALE GENOMIC DNA]</scope>
    <source>
        <strain evidence="4">Zn</strain>
    </source>
</reference>
<evidence type="ECO:0000256" key="2">
    <source>
        <dbReference type="SAM" id="MobiDB-lite"/>
    </source>
</evidence>
<evidence type="ECO:0000313" key="4">
    <source>
        <dbReference type="Proteomes" id="UP000054321"/>
    </source>
</evidence>
<dbReference type="Proteomes" id="UP000054321">
    <property type="component" value="Unassembled WGS sequence"/>
</dbReference>
<reference evidence="3 4" key="1">
    <citation type="submission" date="2014-04" db="EMBL/GenBank/DDBJ databases">
        <authorList>
            <consortium name="DOE Joint Genome Institute"/>
            <person name="Kuo A."/>
            <person name="Martino E."/>
            <person name="Perotto S."/>
            <person name="Kohler A."/>
            <person name="Nagy L.G."/>
            <person name="Floudas D."/>
            <person name="Copeland A."/>
            <person name="Barry K.W."/>
            <person name="Cichocki N."/>
            <person name="Veneault-Fourrey C."/>
            <person name="LaButti K."/>
            <person name="Lindquist E.A."/>
            <person name="Lipzen A."/>
            <person name="Lundell T."/>
            <person name="Morin E."/>
            <person name="Murat C."/>
            <person name="Sun H."/>
            <person name="Tunlid A."/>
            <person name="Henrissat B."/>
            <person name="Grigoriev I.V."/>
            <person name="Hibbett D.S."/>
            <person name="Martin F."/>
            <person name="Nordberg H.P."/>
            <person name="Cantor M.N."/>
            <person name="Hua S.X."/>
        </authorList>
    </citation>
    <scope>NUCLEOTIDE SEQUENCE [LARGE SCALE GENOMIC DNA]</scope>
    <source>
        <strain evidence="3 4">Zn</strain>
    </source>
</reference>
<evidence type="ECO:0000313" key="3">
    <source>
        <dbReference type="EMBL" id="KIM92731.1"/>
    </source>
</evidence>
<feature type="region of interest" description="Disordered" evidence="2">
    <location>
        <begin position="1"/>
        <end position="48"/>
    </location>
</feature>
<dbReference type="EMBL" id="KN832907">
    <property type="protein sequence ID" value="KIM92731.1"/>
    <property type="molecule type" value="Genomic_DNA"/>
</dbReference>
<proteinExistence type="predicted"/>
<keyword evidence="4" id="KW-1185">Reference proteome</keyword>
<gene>
    <name evidence="3" type="ORF">OIDMADRAFT_62265</name>
</gene>
<name>A0A0C3GQF1_OIDMZ</name>
<feature type="compositionally biased region" description="Polar residues" evidence="2">
    <location>
        <begin position="27"/>
        <end position="48"/>
    </location>
</feature>
<dbReference type="STRING" id="913774.A0A0C3GQF1"/>